<keyword evidence="3" id="KW-1185">Reference proteome</keyword>
<proteinExistence type="predicted"/>
<evidence type="ECO:0000259" key="1">
    <source>
        <dbReference type="Pfam" id="PF05709"/>
    </source>
</evidence>
<dbReference type="InterPro" id="IPR006520">
    <property type="entry name" value="Dit_BPSPP_N"/>
</dbReference>
<evidence type="ECO:0000313" key="2">
    <source>
        <dbReference type="EMBL" id="MBJ6364143.1"/>
    </source>
</evidence>
<sequence>MRGYGFTYKGRHSSTMGVNLLNYTPNSPELREYEDEVDGLPGVIDYGTEYGKRAIDVTMDLTVNDDQFKVRQSQIYQWLKPTQAAGILVFDDVPDRFYFAKLTGLLRPEQIGQYGTFTLTFKCTDPFAYGPERIEEYVITKSPGTKRIVSDGTEPTPPEIIFVNTGTTTVPKIILTNEYRLEGG</sequence>
<name>A0A934J9R1_9BACL</name>
<reference evidence="2" key="1">
    <citation type="submission" date="2020-12" db="EMBL/GenBank/DDBJ databases">
        <authorList>
            <person name="Huq M.A."/>
        </authorList>
    </citation>
    <scope>NUCLEOTIDE SEQUENCE</scope>
    <source>
        <strain evidence="2">MAHUQ-46</strain>
    </source>
</reference>
<accession>A0A934J9R1</accession>
<feature type="domain" description="Siphovirus-type tail component RIFT-related" evidence="1">
    <location>
        <begin position="27"/>
        <end position="123"/>
    </location>
</feature>
<protein>
    <submittedName>
        <fullName evidence="2">Phage tail family protein</fullName>
    </submittedName>
</protein>
<dbReference type="Proteomes" id="UP000640274">
    <property type="component" value="Unassembled WGS sequence"/>
</dbReference>
<dbReference type="RefSeq" id="WP_199021745.1">
    <property type="nucleotide sequence ID" value="NZ_JAELUP010000117.1"/>
</dbReference>
<evidence type="ECO:0000313" key="3">
    <source>
        <dbReference type="Proteomes" id="UP000640274"/>
    </source>
</evidence>
<dbReference type="Gene3D" id="2.40.30.200">
    <property type="match status" value="1"/>
</dbReference>
<dbReference type="AlphaFoldDB" id="A0A934J9R1"/>
<dbReference type="InterPro" id="IPR008841">
    <property type="entry name" value="Siphovirus-type_tail_N"/>
</dbReference>
<dbReference type="NCBIfam" id="TIGR01633">
    <property type="entry name" value="phi3626_gp14_N"/>
    <property type="match status" value="1"/>
</dbReference>
<gene>
    <name evidence="2" type="ORF">JFN88_23285</name>
</gene>
<dbReference type="EMBL" id="JAELUP010000117">
    <property type="protein sequence ID" value="MBJ6364143.1"/>
    <property type="molecule type" value="Genomic_DNA"/>
</dbReference>
<dbReference type="Pfam" id="PF05709">
    <property type="entry name" value="Sipho_tail"/>
    <property type="match status" value="1"/>
</dbReference>
<organism evidence="2 3">
    <name type="scientific">Paenibacillus roseus</name>
    <dbReference type="NCBI Taxonomy" id="2798579"/>
    <lineage>
        <taxon>Bacteria</taxon>
        <taxon>Bacillati</taxon>
        <taxon>Bacillota</taxon>
        <taxon>Bacilli</taxon>
        <taxon>Bacillales</taxon>
        <taxon>Paenibacillaceae</taxon>
        <taxon>Paenibacillus</taxon>
    </lineage>
</organism>
<comment type="caution">
    <text evidence="2">The sequence shown here is derived from an EMBL/GenBank/DDBJ whole genome shotgun (WGS) entry which is preliminary data.</text>
</comment>